<dbReference type="InterPro" id="IPR050428">
    <property type="entry name" value="TCS_sensor_his_kinase"/>
</dbReference>
<keyword evidence="5 12" id="KW-0808">Transferase</keyword>
<dbReference type="InterPro" id="IPR003594">
    <property type="entry name" value="HATPase_dom"/>
</dbReference>
<evidence type="ECO:0000313" key="12">
    <source>
        <dbReference type="EMBL" id="ARE83110.1"/>
    </source>
</evidence>
<evidence type="ECO:0000256" key="4">
    <source>
        <dbReference type="ARBA" id="ARBA00022553"/>
    </source>
</evidence>
<keyword evidence="4" id="KW-0597">Phosphoprotein</keyword>
<evidence type="ECO:0000256" key="9">
    <source>
        <dbReference type="ARBA" id="ARBA00023136"/>
    </source>
</evidence>
<dbReference type="InterPro" id="IPR036890">
    <property type="entry name" value="HATPase_C_sf"/>
</dbReference>
<evidence type="ECO:0000256" key="3">
    <source>
        <dbReference type="ARBA" id="ARBA00012438"/>
    </source>
</evidence>
<dbReference type="SMART" id="SM00387">
    <property type="entry name" value="HATPase_c"/>
    <property type="match status" value="1"/>
</dbReference>
<dbReference type="RefSeq" id="WP_081506993.1">
    <property type="nucleotide sequence ID" value="NZ_CP020474.1"/>
</dbReference>
<keyword evidence="8 10" id="KW-1133">Transmembrane helix</keyword>
<gene>
    <name evidence="12" type="primary">qseC</name>
    <name evidence="12" type="ORF">ROSMUCSMR3_01626</name>
</gene>
<dbReference type="Pfam" id="PF02518">
    <property type="entry name" value="HATPase_c"/>
    <property type="match status" value="1"/>
</dbReference>
<dbReference type="OrthoDB" id="8673316at2"/>
<evidence type="ECO:0000313" key="13">
    <source>
        <dbReference type="Proteomes" id="UP000192273"/>
    </source>
</evidence>
<dbReference type="Gene3D" id="1.10.287.130">
    <property type="match status" value="1"/>
</dbReference>
<dbReference type="SUPFAM" id="SSF47384">
    <property type="entry name" value="Homodimeric domain of signal transducing histidine kinase"/>
    <property type="match status" value="1"/>
</dbReference>
<evidence type="ECO:0000259" key="11">
    <source>
        <dbReference type="PROSITE" id="PS50109"/>
    </source>
</evidence>
<keyword evidence="7" id="KW-0418">Kinase</keyword>
<dbReference type="InterPro" id="IPR036097">
    <property type="entry name" value="HisK_dim/P_sf"/>
</dbReference>
<dbReference type="Gene3D" id="3.30.565.10">
    <property type="entry name" value="Histidine kinase-like ATPase, C-terminal domain"/>
    <property type="match status" value="1"/>
</dbReference>
<name>A0A1V0RMV1_9RHOB</name>
<dbReference type="EC" id="2.7.13.3" evidence="3"/>
<feature type="domain" description="Histidine kinase" evidence="11">
    <location>
        <begin position="243"/>
        <end position="444"/>
    </location>
</feature>
<keyword evidence="13" id="KW-1185">Reference proteome</keyword>
<dbReference type="GO" id="GO:0005886">
    <property type="term" value="C:plasma membrane"/>
    <property type="evidence" value="ECO:0007669"/>
    <property type="project" value="TreeGrafter"/>
</dbReference>
<organism evidence="12 13">
    <name type="scientific">Roseovarius mucosus</name>
    <dbReference type="NCBI Taxonomy" id="215743"/>
    <lineage>
        <taxon>Bacteria</taxon>
        <taxon>Pseudomonadati</taxon>
        <taxon>Pseudomonadota</taxon>
        <taxon>Alphaproteobacteria</taxon>
        <taxon>Rhodobacterales</taxon>
        <taxon>Roseobacteraceae</taxon>
        <taxon>Roseovarius</taxon>
    </lineage>
</organism>
<sequence length="445" mass="47039">MTRPNRPLAQVLIRRLVLITVIIVVLNMIVVGAYYGSDRAELEAEVVADVTERLGARLEDSGLPADAPARAMFAKHPKAYAFALVDRTGTVVDAMNRALIPSSALDLYADDWVTAVDLPTGRLLYAGHEFRDRTDGLRMVFVMTSDPENLLRHAFLSELRQHVWGPILPMALLLIGASAFVIRRELAPVGRAAAWARTLSPGAVTSPPSGPVPSEVADLIDGTQRALDRLASALAAETRHAAEAAHALRTPVAVLIARLDALPPGETTDKLRSDLAALARTVQQVLAASRTEALSAPTEGALDLRRPAEAVLSALAPFAYSKGVDLSLSLPDTPVLARANDEAVQLALTNLVENAVLHGGPGEVEVTLGPGPRLSVRDHGPGLPADAGERIFQPFWRAPGAVAGGTGLGLAIVDRLQRAQGGTVAVQKPKGAGLEIVLTFEASIF</sequence>
<dbReference type="AlphaFoldDB" id="A0A1V0RMV1"/>
<reference evidence="12 13" key="1">
    <citation type="submission" date="2017-03" db="EMBL/GenBank/DDBJ databases">
        <title>Genome Sequence of Roseovarius mucosus strain SMR3 Isolated from a culture of the Diatom Skeletonema marinoi.</title>
        <authorList>
            <person name="Topel M."/>
            <person name="Pinder M."/>
            <person name="Johansson O.N."/>
            <person name="Kourtchenko O."/>
            <person name="Godhe A."/>
            <person name="Clarke A.K."/>
        </authorList>
    </citation>
    <scope>NUCLEOTIDE SEQUENCE [LARGE SCALE GENOMIC DNA]</scope>
    <source>
        <strain evidence="12 13">SMR3</strain>
    </source>
</reference>
<dbReference type="InterPro" id="IPR005467">
    <property type="entry name" value="His_kinase_dom"/>
</dbReference>
<dbReference type="Proteomes" id="UP000192273">
    <property type="component" value="Chromosome"/>
</dbReference>
<evidence type="ECO:0000256" key="8">
    <source>
        <dbReference type="ARBA" id="ARBA00022989"/>
    </source>
</evidence>
<evidence type="ECO:0000256" key="1">
    <source>
        <dbReference type="ARBA" id="ARBA00000085"/>
    </source>
</evidence>
<dbReference type="SMART" id="SM00388">
    <property type="entry name" value="HisKA"/>
    <property type="match status" value="1"/>
</dbReference>
<dbReference type="KEGG" id="rmm:ROSMUCSMR3_01626"/>
<dbReference type="InterPro" id="IPR004358">
    <property type="entry name" value="Sig_transdc_His_kin-like_C"/>
</dbReference>
<keyword evidence="6 10" id="KW-0812">Transmembrane</keyword>
<evidence type="ECO:0000256" key="10">
    <source>
        <dbReference type="SAM" id="Phobius"/>
    </source>
</evidence>
<evidence type="ECO:0000256" key="7">
    <source>
        <dbReference type="ARBA" id="ARBA00022777"/>
    </source>
</evidence>
<dbReference type="GO" id="GO:0000155">
    <property type="term" value="F:phosphorelay sensor kinase activity"/>
    <property type="evidence" value="ECO:0007669"/>
    <property type="project" value="InterPro"/>
</dbReference>
<comment type="subcellular location">
    <subcellularLocation>
        <location evidence="2">Membrane</location>
    </subcellularLocation>
</comment>
<dbReference type="SUPFAM" id="SSF55874">
    <property type="entry name" value="ATPase domain of HSP90 chaperone/DNA topoisomerase II/histidine kinase"/>
    <property type="match status" value="1"/>
</dbReference>
<dbReference type="InterPro" id="IPR003661">
    <property type="entry name" value="HisK_dim/P_dom"/>
</dbReference>
<dbReference type="PROSITE" id="PS50109">
    <property type="entry name" value="HIS_KIN"/>
    <property type="match status" value="1"/>
</dbReference>
<keyword evidence="9 10" id="KW-0472">Membrane</keyword>
<protein>
    <recommendedName>
        <fullName evidence="3">histidine kinase</fullName>
        <ecNumber evidence="3">2.7.13.3</ecNumber>
    </recommendedName>
</protein>
<evidence type="ECO:0000256" key="5">
    <source>
        <dbReference type="ARBA" id="ARBA00022679"/>
    </source>
</evidence>
<dbReference type="EMBL" id="CP020474">
    <property type="protein sequence ID" value="ARE83110.1"/>
    <property type="molecule type" value="Genomic_DNA"/>
</dbReference>
<dbReference type="PANTHER" id="PTHR45436:SF5">
    <property type="entry name" value="SENSOR HISTIDINE KINASE TRCS"/>
    <property type="match status" value="1"/>
</dbReference>
<proteinExistence type="predicted"/>
<feature type="transmembrane region" description="Helical" evidence="10">
    <location>
        <begin position="12"/>
        <end position="35"/>
    </location>
</feature>
<evidence type="ECO:0000256" key="2">
    <source>
        <dbReference type="ARBA" id="ARBA00004370"/>
    </source>
</evidence>
<comment type="catalytic activity">
    <reaction evidence="1">
        <text>ATP + protein L-histidine = ADP + protein N-phospho-L-histidine.</text>
        <dbReference type="EC" id="2.7.13.3"/>
    </reaction>
</comment>
<evidence type="ECO:0000256" key="6">
    <source>
        <dbReference type="ARBA" id="ARBA00022692"/>
    </source>
</evidence>
<dbReference type="PRINTS" id="PR00344">
    <property type="entry name" value="BCTRLSENSOR"/>
</dbReference>
<accession>A0A1V0RMV1</accession>
<dbReference type="PANTHER" id="PTHR45436">
    <property type="entry name" value="SENSOR HISTIDINE KINASE YKOH"/>
    <property type="match status" value="1"/>
</dbReference>